<comment type="catalytic activity">
    <reaction evidence="1">
        <text>an L-aminoacyl-L-amino acid + H2O = 2 an L-alpha-amino acid</text>
        <dbReference type="Rhea" id="RHEA:48940"/>
        <dbReference type="ChEBI" id="CHEBI:15377"/>
        <dbReference type="ChEBI" id="CHEBI:59869"/>
        <dbReference type="ChEBI" id="CHEBI:77460"/>
        <dbReference type="EC" id="3.4.13.19"/>
    </reaction>
</comment>
<keyword evidence="1" id="KW-0472">Membrane</keyword>
<gene>
    <name evidence="2" type="ORF">BpHYR1_027230</name>
</gene>
<dbReference type="SUPFAM" id="SSF51556">
    <property type="entry name" value="Metallo-dependent hydrolases"/>
    <property type="match status" value="1"/>
</dbReference>
<dbReference type="GO" id="GO:0098552">
    <property type="term" value="C:side of membrane"/>
    <property type="evidence" value="ECO:0007669"/>
    <property type="project" value="UniProtKB-KW"/>
</dbReference>
<name>A0A3M7QZP4_BRAPC</name>
<dbReference type="Proteomes" id="UP000276133">
    <property type="component" value="Unassembled WGS sequence"/>
</dbReference>
<dbReference type="OrthoDB" id="445695at2759"/>
<dbReference type="GO" id="GO:0046872">
    <property type="term" value="F:metal ion binding"/>
    <property type="evidence" value="ECO:0007669"/>
    <property type="project" value="UniProtKB-UniRule"/>
</dbReference>
<dbReference type="Gene3D" id="3.20.20.140">
    <property type="entry name" value="Metal-dependent hydrolases"/>
    <property type="match status" value="1"/>
</dbReference>
<comment type="subunit">
    <text evidence="1">Homodimer; disulfide-linked.</text>
</comment>
<dbReference type="EC" id="3.4.13.19" evidence="1"/>
<keyword evidence="1" id="KW-0479">Metal-binding</keyword>
<keyword evidence="1" id="KW-0325">Glycoprotein</keyword>
<sequence>MINFYNGFVACDPNNAVLSDVVGIDHLGIGSDYDGIPSTPNGLDDVSMYPNLFKQLLDKEWTEDDLIKLAGGNILRVFSQVEQFAKSIISDRPINDLINSQHISNIVWVTLFKDSFTLTSSHDLRSIRLLNFPSGPEDHVTLKMIIEQFYELFDLNILEFRKFGMKEMLLKNKRECFVQE</sequence>
<keyword evidence="1" id="KW-1015">Disulfide bond</keyword>
<evidence type="ECO:0000313" key="2">
    <source>
        <dbReference type="EMBL" id="RNA16817.1"/>
    </source>
</evidence>
<dbReference type="EMBL" id="REGN01004616">
    <property type="protein sequence ID" value="RNA16817.1"/>
    <property type="molecule type" value="Genomic_DNA"/>
</dbReference>
<evidence type="ECO:0000313" key="3">
    <source>
        <dbReference type="Proteomes" id="UP000276133"/>
    </source>
</evidence>
<keyword evidence="1" id="KW-0449">Lipoprotein</keyword>
<comment type="subcellular location">
    <subcellularLocation>
        <location evidence="1">Membrane</location>
        <topology evidence="1">Lipid-anchor</topology>
        <topology evidence="1">GPI-anchor</topology>
    </subcellularLocation>
</comment>
<dbReference type="STRING" id="10195.A0A3M7QZP4"/>
<dbReference type="Pfam" id="PF01244">
    <property type="entry name" value="Peptidase_M19"/>
    <property type="match status" value="1"/>
</dbReference>
<organism evidence="2 3">
    <name type="scientific">Brachionus plicatilis</name>
    <name type="common">Marine rotifer</name>
    <name type="synonym">Brachionus muelleri</name>
    <dbReference type="NCBI Taxonomy" id="10195"/>
    <lineage>
        <taxon>Eukaryota</taxon>
        <taxon>Metazoa</taxon>
        <taxon>Spiralia</taxon>
        <taxon>Gnathifera</taxon>
        <taxon>Rotifera</taxon>
        <taxon>Eurotatoria</taxon>
        <taxon>Monogononta</taxon>
        <taxon>Pseudotrocha</taxon>
        <taxon>Ploima</taxon>
        <taxon>Brachionidae</taxon>
        <taxon>Brachionus</taxon>
    </lineage>
</organism>
<accession>A0A3M7QZP4</accession>
<reference evidence="2 3" key="1">
    <citation type="journal article" date="2018" name="Sci. Rep.">
        <title>Genomic signatures of local adaptation to the degree of environmental predictability in rotifers.</title>
        <authorList>
            <person name="Franch-Gras L."/>
            <person name="Hahn C."/>
            <person name="Garcia-Roger E.M."/>
            <person name="Carmona M.J."/>
            <person name="Serra M."/>
            <person name="Gomez A."/>
        </authorList>
    </citation>
    <scope>NUCLEOTIDE SEQUENCE [LARGE SCALE GENOMIC DNA]</scope>
    <source>
        <strain evidence="2">HYR1</strain>
    </source>
</reference>
<keyword evidence="1" id="KW-0645">Protease</keyword>
<evidence type="ECO:0000256" key="1">
    <source>
        <dbReference type="RuleBase" id="RU341113"/>
    </source>
</evidence>
<dbReference type="PANTHER" id="PTHR10443">
    <property type="entry name" value="MICROSOMAL DIPEPTIDASE"/>
    <property type="match status" value="1"/>
</dbReference>
<keyword evidence="1" id="KW-0378">Hydrolase</keyword>
<keyword evidence="1" id="KW-0482">Metalloprotease</keyword>
<comment type="similarity">
    <text evidence="1">Belongs to the metallo-dependent hydrolases superfamily. Peptidase M19 family.</text>
</comment>
<dbReference type="InterPro" id="IPR032466">
    <property type="entry name" value="Metal_Hydrolase"/>
</dbReference>
<protein>
    <recommendedName>
        <fullName evidence="1">Dipeptidase</fullName>
        <ecNumber evidence="1">3.4.13.19</ecNumber>
    </recommendedName>
</protein>
<keyword evidence="3" id="KW-1185">Reference proteome</keyword>
<dbReference type="PROSITE" id="PS51365">
    <property type="entry name" value="RENAL_DIPEPTIDASE_2"/>
    <property type="match status" value="1"/>
</dbReference>
<dbReference type="GO" id="GO:0006508">
    <property type="term" value="P:proteolysis"/>
    <property type="evidence" value="ECO:0007669"/>
    <property type="project" value="UniProtKB-KW"/>
</dbReference>
<dbReference type="GO" id="GO:0070573">
    <property type="term" value="F:metallodipeptidase activity"/>
    <property type="evidence" value="ECO:0007669"/>
    <property type="project" value="InterPro"/>
</dbReference>
<comment type="caution">
    <text evidence="2">The sequence shown here is derived from an EMBL/GenBank/DDBJ whole genome shotgun (WGS) entry which is preliminary data.</text>
</comment>
<comment type="cofactor">
    <cofactor evidence="1">
        <name>Zn(2+)</name>
        <dbReference type="ChEBI" id="CHEBI:29105"/>
    </cofactor>
</comment>
<keyword evidence="1" id="KW-0224">Dipeptidase</keyword>
<keyword evidence="1" id="KW-0862">Zinc</keyword>
<dbReference type="AlphaFoldDB" id="A0A3M7QZP4"/>
<proteinExistence type="inferred from homology"/>
<keyword evidence="1" id="KW-0336">GPI-anchor</keyword>
<dbReference type="PANTHER" id="PTHR10443:SF12">
    <property type="entry name" value="DIPEPTIDASE"/>
    <property type="match status" value="1"/>
</dbReference>
<dbReference type="InterPro" id="IPR008257">
    <property type="entry name" value="Pept_M19"/>
</dbReference>